<dbReference type="EMBL" id="JABFUD020000005">
    <property type="protein sequence ID" value="KAI5080287.1"/>
    <property type="molecule type" value="Genomic_DNA"/>
</dbReference>
<keyword evidence="8" id="KW-0633">Potassium transport</keyword>
<dbReference type="AlphaFoldDB" id="A0A9D4V5M5"/>
<evidence type="ECO:0000256" key="2">
    <source>
        <dbReference type="ARBA" id="ARBA00010159"/>
    </source>
</evidence>
<dbReference type="OrthoDB" id="415460at2759"/>
<feature type="transmembrane region" description="Helical" evidence="16">
    <location>
        <begin position="305"/>
        <end position="326"/>
    </location>
</feature>
<organism evidence="18 20">
    <name type="scientific">Adiantum capillus-veneris</name>
    <name type="common">Maidenhair fern</name>
    <dbReference type="NCBI Taxonomy" id="13818"/>
    <lineage>
        <taxon>Eukaryota</taxon>
        <taxon>Viridiplantae</taxon>
        <taxon>Streptophyta</taxon>
        <taxon>Embryophyta</taxon>
        <taxon>Tracheophyta</taxon>
        <taxon>Polypodiopsida</taxon>
        <taxon>Polypodiidae</taxon>
        <taxon>Polypodiales</taxon>
        <taxon>Pteridineae</taxon>
        <taxon>Pteridaceae</taxon>
        <taxon>Vittarioideae</taxon>
        <taxon>Adiantum</taxon>
    </lineage>
</organism>
<keyword evidence="4" id="KW-0813">Transport</keyword>
<dbReference type="Proteomes" id="UP000886520">
    <property type="component" value="Chromosome 5"/>
</dbReference>
<keyword evidence="11 16" id="KW-1133">Transmembrane helix</keyword>
<reference evidence="18 20" key="1">
    <citation type="submission" date="2021-01" db="EMBL/GenBank/DDBJ databases">
        <title>Adiantum capillus-veneris genome.</title>
        <authorList>
            <person name="Fang Y."/>
            <person name="Liao Q."/>
        </authorList>
    </citation>
    <scope>NUCLEOTIDE SEQUENCE [LARGE SCALE GENOMIC DNA]</scope>
    <source>
        <strain evidence="18">H3</strain>
        <tissue evidence="18">Leaf</tissue>
    </source>
</reference>
<name>A0A9D4V5M5_ADICA</name>
<keyword evidence="14" id="KW-0407">Ion channel</keyword>
<keyword evidence="12" id="KW-0406">Ion transport</keyword>
<sequence>MEEPLLGSYKRPSILVNHGLFQIPEEREPEASRIIPISPSSIKEKLIFGSPDASPKSMFVWPDKSRDGSETEEPLLGTYKRPNILVNHGLFQIPEEREPEEARLIPISPSNIKEKLIFGSPDASPKSMFVWPDKSSSSEHNCSEDEDEGEQPLVPEDICTCGKSLNDSVKESQANAFDDSFIDSLIIGPRRAEAKLWNDLTKLDLDVMAPSPRYRSLSSSPLAAWFLSERDAAKRKSERGSEDGSYTIAMPPGSPTYKTTMDCNTCTKRLLHRARTAPALTGRIAGKDNKPRSTRGLSALPTLSVVSQAFIGLLLYLAVGVLIYSWKEDEFSGSTTHYIIDALYFCIVTMCTIGYGDITPTTPAAKLFSCAFVLVGFGFIDILLSGMVSYVLDKQETLLLSAVAAGHHETAENYLVDIKKGRMRIRSKVTLAFGVVVMCIGVGTLVMHYLESLGWLDAFYLSCMSVTTVGYGDHAFTTMAGRVFASVWLLVSTLAVARSFLYLAEARIDKRHRLIAKLVLEKEMTIADLLAADLDNDGCVSKSDFVVYKLKLMGKILEKDISEVCRQFSRLDTDNSGKISLSCLINLHEASTVSK</sequence>
<evidence type="ECO:0000256" key="14">
    <source>
        <dbReference type="ARBA" id="ARBA00023303"/>
    </source>
</evidence>
<evidence type="ECO:0000313" key="18">
    <source>
        <dbReference type="EMBL" id="KAI5079761.1"/>
    </source>
</evidence>
<evidence type="ECO:0000313" key="19">
    <source>
        <dbReference type="EMBL" id="KAI5080287.1"/>
    </source>
</evidence>
<evidence type="ECO:0000256" key="16">
    <source>
        <dbReference type="SAM" id="Phobius"/>
    </source>
</evidence>
<protein>
    <recommendedName>
        <fullName evidence="17">Potassium channel domain-containing protein</fullName>
    </recommendedName>
</protein>
<comment type="subunit">
    <text evidence="3">Homodimer.</text>
</comment>
<evidence type="ECO:0000256" key="5">
    <source>
        <dbReference type="ARBA" id="ARBA00022692"/>
    </source>
</evidence>
<evidence type="ECO:0000256" key="1">
    <source>
        <dbReference type="ARBA" id="ARBA00004141"/>
    </source>
</evidence>
<dbReference type="InterPro" id="IPR011992">
    <property type="entry name" value="EF-hand-dom_pair"/>
</dbReference>
<dbReference type="GO" id="GO:0005886">
    <property type="term" value="C:plasma membrane"/>
    <property type="evidence" value="ECO:0007669"/>
    <property type="project" value="TreeGrafter"/>
</dbReference>
<dbReference type="SUPFAM" id="SSF81324">
    <property type="entry name" value="Voltage-gated potassium channels"/>
    <property type="match status" value="2"/>
</dbReference>
<dbReference type="InterPro" id="IPR018247">
    <property type="entry name" value="EF_Hand_1_Ca_BS"/>
</dbReference>
<dbReference type="PROSITE" id="PS00018">
    <property type="entry name" value="EF_HAND_1"/>
    <property type="match status" value="1"/>
</dbReference>
<keyword evidence="13 16" id="KW-0472">Membrane</keyword>
<evidence type="ECO:0000256" key="4">
    <source>
        <dbReference type="ARBA" id="ARBA00022448"/>
    </source>
</evidence>
<keyword evidence="10" id="KW-0630">Potassium</keyword>
<evidence type="ECO:0000256" key="9">
    <source>
        <dbReference type="ARBA" id="ARBA00022837"/>
    </source>
</evidence>
<dbReference type="FunFam" id="1.10.287.70:FF:000102">
    <property type="entry name" value="Two-pore potassium channel 3"/>
    <property type="match status" value="1"/>
</dbReference>
<dbReference type="Gene3D" id="1.10.238.10">
    <property type="entry name" value="EF-hand"/>
    <property type="match status" value="1"/>
</dbReference>
<proteinExistence type="inferred from homology"/>
<dbReference type="GO" id="GO:0046872">
    <property type="term" value="F:metal ion binding"/>
    <property type="evidence" value="ECO:0007669"/>
    <property type="project" value="UniProtKB-KW"/>
</dbReference>
<keyword evidence="8" id="KW-0631">Potassium channel</keyword>
<keyword evidence="5 16" id="KW-0812">Transmembrane</keyword>
<dbReference type="SUPFAM" id="SSF47473">
    <property type="entry name" value="EF-hand"/>
    <property type="match status" value="1"/>
</dbReference>
<feature type="transmembrane region" description="Helical" evidence="16">
    <location>
        <begin position="338"/>
        <end position="358"/>
    </location>
</feature>
<feature type="region of interest" description="Disordered" evidence="15">
    <location>
        <begin position="132"/>
        <end position="154"/>
    </location>
</feature>
<dbReference type="EMBL" id="JABFUD020000005">
    <property type="protein sequence ID" value="KAI5079761.1"/>
    <property type="molecule type" value="Genomic_DNA"/>
</dbReference>
<dbReference type="InterPro" id="IPR003280">
    <property type="entry name" value="2pore_dom_K_chnl"/>
</dbReference>
<evidence type="ECO:0000256" key="12">
    <source>
        <dbReference type="ARBA" id="ARBA00023065"/>
    </source>
</evidence>
<evidence type="ECO:0000256" key="11">
    <source>
        <dbReference type="ARBA" id="ARBA00022989"/>
    </source>
</evidence>
<evidence type="ECO:0000256" key="6">
    <source>
        <dbReference type="ARBA" id="ARBA00022723"/>
    </source>
</evidence>
<feature type="domain" description="Potassium channel" evidence="17">
    <location>
        <begin position="313"/>
        <end position="391"/>
    </location>
</feature>
<accession>A0A9D4V5M5</accession>
<gene>
    <name evidence="18" type="ORF">GOP47_0005240</name>
    <name evidence="19" type="ORF">GOP47_0005766</name>
</gene>
<dbReference type="GO" id="GO:0009705">
    <property type="term" value="C:plant-type vacuole membrane"/>
    <property type="evidence" value="ECO:0007669"/>
    <property type="project" value="TreeGrafter"/>
</dbReference>
<comment type="similarity">
    <text evidence="2">Belongs to the two pore domain potassium channel (TC 1.A.1.7) family.</text>
</comment>
<keyword evidence="20" id="KW-1185">Reference proteome</keyword>
<keyword evidence="6" id="KW-0479">Metal-binding</keyword>
<feature type="domain" description="Potassium channel" evidence="17">
    <location>
        <begin position="436"/>
        <end position="505"/>
    </location>
</feature>
<comment type="caution">
    <text evidence="18">The sequence shown here is derived from an EMBL/GenBank/DDBJ whole genome shotgun (WGS) entry which is preliminary data.</text>
</comment>
<feature type="transmembrane region" description="Helical" evidence="16">
    <location>
        <begin position="364"/>
        <end position="384"/>
    </location>
</feature>
<comment type="subcellular location">
    <subcellularLocation>
        <location evidence="1">Membrane</location>
        <topology evidence="1">Multi-pass membrane protein</topology>
    </subcellularLocation>
</comment>
<dbReference type="InterPro" id="IPR013099">
    <property type="entry name" value="K_chnl_dom"/>
</dbReference>
<evidence type="ECO:0000256" key="8">
    <source>
        <dbReference type="ARBA" id="ARBA00022826"/>
    </source>
</evidence>
<evidence type="ECO:0000256" key="10">
    <source>
        <dbReference type="ARBA" id="ARBA00022958"/>
    </source>
</evidence>
<evidence type="ECO:0000256" key="13">
    <source>
        <dbReference type="ARBA" id="ARBA00023136"/>
    </source>
</evidence>
<keyword evidence="7" id="KW-0677">Repeat</keyword>
<dbReference type="Pfam" id="PF07885">
    <property type="entry name" value="Ion_trans_2"/>
    <property type="match status" value="2"/>
</dbReference>
<evidence type="ECO:0000313" key="20">
    <source>
        <dbReference type="Proteomes" id="UP000886520"/>
    </source>
</evidence>
<feature type="transmembrane region" description="Helical" evidence="16">
    <location>
        <begin position="483"/>
        <end position="504"/>
    </location>
</feature>
<dbReference type="Gene3D" id="1.10.287.70">
    <property type="match status" value="2"/>
</dbReference>
<dbReference type="PANTHER" id="PTHR11003:SF282">
    <property type="entry name" value="TWO-PORE POTASSIUM CHANNEL 3"/>
    <property type="match status" value="1"/>
</dbReference>
<evidence type="ECO:0000256" key="3">
    <source>
        <dbReference type="ARBA" id="ARBA00011738"/>
    </source>
</evidence>
<evidence type="ECO:0000259" key="17">
    <source>
        <dbReference type="Pfam" id="PF07885"/>
    </source>
</evidence>
<dbReference type="GO" id="GO:0022841">
    <property type="term" value="F:potassium ion leak channel activity"/>
    <property type="evidence" value="ECO:0007669"/>
    <property type="project" value="TreeGrafter"/>
</dbReference>
<evidence type="ECO:0000256" key="15">
    <source>
        <dbReference type="SAM" id="MobiDB-lite"/>
    </source>
</evidence>
<dbReference type="PRINTS" id="PR01333">
    <property type="entry name" value="2POREKCHANEL"/>
</dbReference>
<dbReference type="GO" id="GO:0015271">
    <property type="term" value="F:outward rectifier potassium channel activity"/>
    <property type="evidence" value="ECO:0007669"/>
    <property type="project" value="TreeGrafter"/>
</dbReference>
<feature type="transmembrane region" description="Helical" evidence="16">
    <location>
        <begin position="429"/>
        <end position="450"/>
    </location>
</feature>
<dbReference type="PANTHER" id="PTHR11003">
    <property type="entry name" value="POTASSIUM CHANNEL, SUBFAMILY K"/>
    <property type="match status" value="1"/>
</dbReference>
<evidence type="ECO:0000256" key="7">
    <source>
        <dbReference type="ARBA" id="ARBA00022737"/>
    </source>
</evidence>
<dbReference type="GO" id="GO:0030322">
    <property type="term" value="P:stabilization of membrane potential"/>
    <property type="evidence" value="ECO:0007669"/>
    <property type="project" value="TreeGrafter"/>
</dbReference>
<keyword evidence="9" id="KW-0106">Calcium</keyword>